<feature type="transmembrane region" description="Helical" evidence="12">
    <location>
        <begin position="91"/>
        <end position="108"/>
    </location>
</feature>
<dbReference type="InterPro" id="IPR000715">
    <property type="entry name" value="Glycosyl_transferase_4"/>
</dbReference>
<evidence type="ECO:0000256" key="6">
    <source>
        <dbReference type="ARBA" id="ARBA00022960"/>
    </source>
</evidence>
<comment type="subcellular location">
    <subcellularLocation>
        <location evidence="12">Cell membrane</location>
        <topology evidence="12">Multi-pass membrane protein</topology>
    </subcellularLocation>
    <subcellularLocation>
        <location evidence="1">Membrane</location>
        <topology evidence="1">Multi-pass membrane protein</topology>
    </subcellularLocation>
</comment>
<keyword evidence="7 12" id="KW-0573">Peptidoglycan synthesis</keyword>
<keyword evidence="10 12" id="KW-0131">Cell cycle</keyword>
<organism evidence="14 15">
    <name type="scientific">Chlamydia crocodili</name>
    <dbReference type="NCBI Taxonomy" id="2766982"/>
    <lineage>
        <taxon>Bacteria</taxon>
        <taxon>Pseudomonadati</taxon>
        <taxon>Chlamydiota</taxon>
        <taxon>Chlamydiia</taxon>
        <taxon>Chlamydiales</taxon>
        <taxon>Chlamydiaceae</taxon>
        <taxon>Chlamydia/Chlamydophila group</taxon>
        <taxon>Chlamydia</taxon>
    </lineage>
</organism>
<dbReference type="NCBIfam" id="TIGR00445">
    <property type="entry name" value="mraY"/>
    <property type="match status" value="1"/>
</dbReference>
<evidence type="ECO:0000313" key="15">
    <source>
        <dbReference type="Proteomes" id="UP000680625"/>
    </source>
</evidence>
<dbReference type="EC" id="2.7.8.13" evidence="12 13"/>
<dbReference type="RefSeq" id="WP_213241587.1">
    <property type="nucleotide sequence ID" value="NZ_CP060791.1"/>
</dbReference>
<dbReference type="GO" id="GO:0016740">
    <property type="term" value="F:transferase activity"/>
    <property type="evidence" value="ECO:0007669"/>
    <property type="project" value="UniProtKB-KW"/>
</dbReference>
<feature type="transmembrane region" description="Helical" evidence="12">
    <location>
        <begin position="128"/>
        <end position="146"/>
    </location>
</feature>
<protein>
    <recommendedName>
        <fullName evidence="12 13">Phospho-N-acetylmuramoyl-pentapeptide-transferase</fullName>
        <ecNumber evidence="12 13">2.7.8.13</ecNumber>
    </recommendedName>
    <alternativeName>
        <fullName evidence="12">UDP-MurNAc-pentapeptide phosphotransferase</fullName>
    </alternativeName>
</protein>
<dbReference type="Pfam" id="PF00953">
    <property type="entry name" value="Glycos_transf_4"/>
    <property type="match status" value="1"/>
</dbReference>
<feature type="transmembrane region" description="Helical" evidence="12">
    <location>
        <begin position="158"/>
        <end position="184"/>
    </location>
</feature>
<comment type="cofactor">
    <cofactor evidence="12">
        <name>Mg(2+)</name>
        <dbReference type="ChEBI" id="CHEBI:18420"/>
    </cofactor>
</comment>
<comment type="pathway">
    <text evidence="12">Cell wall biogenesis; peptidoglycan biosynthesis.</text>
</comment>
<evidence type="ECO:0000256" key="10">
    <source>
        <dbReference type="ARBA" id="ARBA00023306"/>
    </source>
</evidence>
<feature type="transmembrane region" description="Helical" evidence="12">
    <location>
        <begin position="67"/>
        <end position="85"/>
    </location>
</feature>
<keyword evidence="4 12" id="KW-0808">Transferase</keyword>
<evidence type="ECO:0000256" key="9">
    <source>
        <dbReference type="ARBA" id="ARBA00023136"/>
    </source>
</evidence>
<feature type="transmembrane region" description="Helical" evidence="12">
    <location>
        <begin position="326"/>
        <end position="347"/>
    </location>
</feature>
<dbReference type="GeneID" id="301704292"/>
<evidence type="ECO:0000256" key="5">
    <source>
        <dbReference type="ARBA" id="ARBA00022692"/>
    </source>
</evidence>
<reference evidence="14 15" key="1">
    <citation type="submission" date="2020-08" db="EMBL/GenBank/DDBJ databases">
        <title>Isolation and characterization of novel Chlamydia from Siamese crocodiles (Crocodylus siamensis).</title>
        <authorList>
            <person name="Sariya L."/>
        </authorList>
    </citation>
    <scope>NUCLEOTIDE SEQUENCE [LARGE SCALE GENOMIC DNA]</scope>
    <source>
        <strain evidence="14 15">No. 12</strain>
    </source>
</reference>
<evidence type="ECO:0000256" key="3">
    <source>
        <dbReference type="ARBA" id="ARBA00022618"/>
    </source>
</evidence>
<dbReference type="EMBL" id="CP060791">
    <property type="protein sequence ID" value="QVE49395.1"/>
    <property type="molecule type" value="Genomic_DNA"/>
</dbReference>
<evidence type="ECO:0000256" key="11">
    <source>
        <dbReference type="ARBA" id="ARBA00023316"/>
    </source>
</evidence>
<accession>A0ABX8CEF9</accession>
<feature type="transmembrane region" description="Helical" evidence="12">
    <location>
        <begin position="223"/>
        <end position="244"/>
    </location>
</feature>
<evidence type="ECO:0000256" key="12">
    <source>
        <dbReference type="HAMAP-Rule" id="MF_00038"/>
    </source>
</evidence>
<sequence>MSSVFPYFNESWILLLTTVFGLAFLLGIFLGKPMIYWLKKQNHYNQVHKDYCKKLEILHQDKKHTPTAGGIIFCIVLLTTVFFWLPLEKLSTWLFLFLIVSWGTLGWYDDIVKKRRKKGHGITAKQKFILQLLISMLTILAIFSLYKGSSLFCTLKVPFFGAISFGHSILSKLFYFALAMLAIVGTSNAVNLTDGLDGLAAGTTCMSAFGLLVVAITDPTIPLAQDVSILLAALVGVSFAFLKYNRSPAQVFMGDTGSLLIGGVLGSCAVMLRAELLLILLGGVFVAEAGSVILQVGSYRLREKRIFLCSPLHHHYEYKGIPETKVVLRFYMAGFICMIVGIAAALWR</sequence>
<name>A0ABX8CEF9_9CHLA</name>
<dbReference type="CDD" id="cd06852">
    <property type="entry name" value="GT_MraY"/>
    <property type="match status" value="1"/>
</dbReference>
<feature type="transmembrane region" description="Helical" evidence="12">
    <location>
        <begin position="196"/>
        <end position="217"/>
    </location>
</feature>
<evidence type="ECO:0000256" key="4">
    <source>
        <dbReference type="ARBA" id="ARBA00022679"/>
    </source>
</evidence>
<keyword evidence="12" id="KW-0460">Magnesium</keyword>
<proteinExistence type="inferred from homology"/>
<comment type="catalytic activity">
    <reaction evidence="12">
        <text>UDP-N-acetyl-alpha-D-muramoyl-L-alanyl-gamma-D-glutamyl-meso-2,6-diaminopimeloyl-D-alanyl-D-alanine + di-trans,octa-cis-undecaprenyl phosphate = di-trans,octa-cis-undecaprenyl diphospho-N-acetyl-alpha-D-muramoyl-L-alanyl-D-glutamyl-meso-2,6-diaminopimeloyl-D-alanyl-D-alanine + UMP</text>
        <dbReference type="Rhea" id="RHEA:28386"/>
        <dbReference type="ChEBI" id="CHEBI:57865"/>
        <dbReference type="ChEBI" id="CHEBI:60392"/>
        <dbReference type="ChEBI" id="CHEBI:61386"/>
        <dbReference type="ChEBI" id="CHEBI:61387"/>
        <dbReference type="EC" id="2.7.8.13"/>
    </reaction>
</comment>
<evidence type="ECO:0000256" key="8">
    <source>
        <dbReference type="ARBA" id="ARBA00022989"/>
    </source>
</evidence>
<dbReference type="PROSITE" id="PS01348">
    <property type="entry name" value="MRAY_2"/>
    <property type="match status" value="1"/>
</dbReference>
<dbReference type="PANTHER" id="PTHR22926:SF5">
    <property type="entry name" value="PHOSPHO-N-ACETYLMURAMOYL-PENTAPEPTIDE-TRANSFERASE HOMOLOG"/>
    <property type="match status" value="1"/>
</dbReference>
<comment type="function">
    <text evidence="12">Catalyzes the initial step of the lipid cycle reactions in the biosynthesis of the cell wall peptidoglycan: transfers peptidoglycan precursor phospho-MurNAc-pentapeptide from UDP-MurNAc-pentapeptide onto the lipid carrier undecaprenyl phosphate, yielding undecaprenyl-pyrophosphoryl-MurNAc-pentapeptide, known as lipid I.</text>
</comment>
<feature type="transmembrane region" description="Helical" evidence="12">
    <location>
        <begin position="251"/>
        <end position="272"/>
    </location>
</feature>
<dbReference type="HAMAP" id="MF_00038">
    <property type="entry name" value="MraY"/>
    <property type="match status" value="1"/>
</dbReference>
<evidence type="ECO:0000313" key="14">
    <source>
        <dbReference type="EMBL" id="QVE49395.1"/>
    </source>
</evidence>
<dbReference type="Proteomes" id="UP000680625">
    <property type="component" value="Chromosome"/>
</dbReference>
<evidence type="ECO:0000256" key="7">
    <source>
        <dbReference type="ARBA" id="ARBA00022984"/>
    </source>
</evidence>
<comment type="similarity">
    <text evidence="2 12">Belongs to the glycosyltransferase 4 family. MraY subfamily.</text>
</comment>
<gene>
    <name evidence="12" type="primary">mraY</name>
    <name evidence="14" type="ORF">H9Q19_01635</name>
</gene>
<dbReference type="PANTHER" id="PTHR22926">
    <property type="entry name" value="PHOSPHO-N-ACETYLMURAMOYL-PENTAPEPTIDE-TRANSFERASE"/>
    <property type="match status" value="1"/>
</dbReference>
<evidence type="ECO:0000256" key="2">
    <source>
        <dbReference type="ARBA" id="ARBA00005583"/>
    </source>
</evidence>
<keyword evidence="5 12" id="KW-0812">Transmembrane</keyword>
<evidence type="ECO:0000256" key="1">
    <source>
        <dbReference type="ARBA" id="ARBA00004141"/>
    </source>
</evidence>
<keyword evidence="9 12" id="KW-0472">Membrane</keyword>
<dbReference type="InterPro" id="IPR003524">
    <property type="entry name" value="PNAcMuramoyl-5peptid_Trfase"/>
</dbReference>
<feature type="transmembrane region" description="Helical" evidence="12">
    <location>
        <begin position="12"/>
        <end position="31"/>
    </location>
</feature>
<feature type="transmembrane region" description="Helical" evidence="12">
    <location>
        <begin position="278"/>
        <end position="297"/>
    </location>
</feature>
<keyword evidence="12" id="KW-1003">Cell membrane</keyword>
<keyword evidence="15" id="KW-1185">Reference proteome</keyword>
<keyword evidence="11 12" id="KW-0961">Cell wall biogenesis/degradation</keyword>
<evidence type="ECO:0000256" key="13">
    <source>
        <dbReference type="NCBIfam" id="TIGR00445"/>
    </source>
</evidence>
<keyword evidence="8 12" id="KW-1133">Transmembrane helix</keyword>
<keyword evidence="6 12" id="KW-0133">Cell shape</keyword>
<keyword evidence="3 12" id="KW-0132">Cell division</keyword>
<dbReference type="InterPro" id="IPR018480">
    <property type="entry name" value="PNAcMuramoyl-5peptid_Trfase_CS"/>
</dbReference>
<keyword evidence="12" id="KW-0479">Metal-binding</keyword>